<dbReference type="Pfam" id="PF18821">
    <property type="entry name" value="LPD7"/>
    <property type="match status" value="1"/>
</dbReference>
<dbReference type="Proteomes" id="UP000527324">
    <property type="component" value="Unassembled WGS sequence"/>
</dbReference>
<evidence type="ECO:0000313" key="3">
    <source>
        <dbReference type="EMBL" id="MBB5738602.1"/>
    </source>
</evidence>
<evidence type="ECO:0000256" key="1">
    <source>
        <dbReference type="SAM" id="MobiDB-lite"/>
    </source>
</evidence>
<feature type="compositionally biased region" description="Basic and acidic residues" evidence="1">
    <location>
        <begin position="183"/>
        <end position="208"/>
    </location>
</feature>
<protein>
    <recommendedName>
        <fullName evidence="2">Large polyvalent protein-associated domain-containing protein</fullName>
    </recommendedName>
</protein>
<dbReference type="RefSeq" id="WP_054766348.1">
    <property type="nucleotide sequence ID" value="NZ_CAJFZS010000001.1"/>
</dbReference>
<feature type="compositionally biased region" description="Basic and acidic residues" evidence="1">
    <location>
        <begin position="1"/>
        <end position="10"/>
    </location>
</feature>
<dbReference type="AlphaFoldDB" id="A0A7W9C4T4"/>
<feature type="region of interest" description="Disordered" evidence="1">
    <location>
        <begin position="1"/>
        <end position="32"/>
    </location>
</feature>
<gene>
    <name evidence="3" type="ORF">GGQ93_000293</name>
</gene>
<proteinExistence type="predicted"/>
<evidence type="ECO:0000259" key="2">
    <source>
        <dbReference type="Pfam" id="PF18821"/>
    </source>
</evidence>
<accession>A0A7W9C4T4</accession>
<feature type="compositionally biased region" description="Basic and acidic residues" evidence="1">
    <location>
        <begin position="20"/>
        <end position="31"/>
    </location>
</feature>
<comment type="caution">
    <text evidence="3">The sequence shown here is derived from an EMBL/GenBank/DDBJ whole genome shotgun (WGS) entry which is preliminary data.</text>
</comment>
<name>A0A7W9C4T4_9CAUL</name>
<dbReference type="InterPro" id="IPR040677">
    <property type="entry name" value="LPD7"/>
</dbReference>
<dbReference type="EMBL" id="JACHOQ010000001">
    <property type="protein sequence ID" value="MBB5738602.1"/>
    <property type="molecule type" value="Genomic_DNA"/>
</dbReference>
<reference evidence="3 4" key="1">
    <citation type="submission" date="2020-08" db="EMBL/GenBank/DDBJ databases">
        <title>Genomic Encyclopedia of Type Strains, Phase IV (KMG-IV): sequencing the most valuable type-strain genomes for metagenomic binning, comparative biology and taxonomic classification.</title>
        <authorList>
            <person name="Goeker M."/>
        </authorList>
    </citation>
    <scope>NUCLEOTIDE SEQUENCE [LARGE SCALE GENOMIC DNA]</scope>
    <source>
        <strain evidence="3 4">DSM 4731</strain>
    </source>
</reference>
<feature type="region of interest" description="Disordered" evidence="1">
    <location>
        <begin position="180"/>
        <end position="208"/>
    </location>
</feature>
<feature type="domain" description="Large polyvalent protein-associated" evidence="2">
    <location>
        <begin position="38"/>
        <end position="132"/>
    </location>
</feature>
<keyword evidence="4" id="KW-1185">Reference proteome</keyword>
<sequence>MSAARPKPDPVNRVSPRPATRADGRSLDKGDVPTQLLDRYLIERDRQGRPERYYRDHKAADAMFRDHGRALSSQQAYPDAVASMLRIAQHRGWSGIKVSGDEAFRREVWVQGRSLGLEVAGYKPTERDRQAANEPAERAGRRAVEPTREEVKRRLDMAAVVVRTLISDPAAQARLLQQAWARVRPEPDKSRNLETRGARQRAERTRQR</sequence>
<feature type="region of interest" description="Disordered" evidence="1">
    <location>
        <begin position="126"/>
        <end position="147"/>
    </location>
</feature>
<evidence type="ECO:0000313" key="4">
    <source>
        <dbReference type="Proteomes" id="UP000527324"/>
    </source>
</evidence>
<organism evidence="3 4">
    <name type="scientific">Brevundimonas aurantiaca</name>
    <dbReference type="NCBI Taxonomy" id="74316"/>
    <lineage>
        <taxon>Bacteria</taxon>
        <taxon>Pseudomonadati</taxon>
        <taxon>Pseudomonadota</taxon>
        <taxon>Alphaproteobacteria</taxon>
        <taxon>Caulobacterales</taxon>
        <taxon>Caulobacteraceae</taxon>
        <taxon>Brevundimonas</taxon>
    </lineage>
</organism>